<proteinExistence type="predicted"/>
<evidence type="ECO:0000256" key="1">
    <source>
        <dbReference type="SAM" id="MobiDB-lite"/>
    </source>
</evidence>
<protein>
    <submittedName>
        <fullName evidence="2">Uncharacterized protein</fullName>
    </submittedName>
</protein>
<reference evidence="2 3" key="1">
    <citation type="submission" date="2016-04" db="EMBL/GenBank/DDBJ databases">
        <title>A degradative enzymes factory behind the ericoid mycorrhizal symbiosis.</title>
        <authorList>
            <consortium name="DOE Joint Genome Institute"/>
            <person name="Martino E."/>
            <person name="Morin E."/>
            <person name="Grelet G."/>
            <person name="Kuo A."/>
            <person name="Kohler A."/>
            <person name="Daghino S."/>
            <person name="Barry K."/>
            <person name="Choi C."/>
            <person name="Cichocki N."/>
            <person name="Clum A."/>
            <person name="Copeland A."/>
            <person name="Hainaut M."/>
            <person name="Haridas S."/>
            <person name="Labutti K."/>
            <person name="Lindquist E."/>
            <person name="Lipzen A."/>
            <person name="Khouja H.-R."/>
            <person name="Murat C."/>
            <person name="Ohm R."/>
            <person name="Olson A."/>
            <person name="Spatafora J."/>
            <person name="Veneault-Fourrey C."/>
            <person name="Henrissat B."/>
            <person name="Grigoriev I."/>
            <person name="Martin F."/>
            <person name="Perotto S."/>
        </authorList>
    </citation>
    <scope>NUCLEOTIDE SEQUENCE [LARGE SCALE GENOMIC DNA]</scope>
    <source>
        <strain evidence="2 3">E</strain>
    </source>
</reference>
<dbReference type="RefSeq" id="XP_024727369.1">
    <property type="nucleotide sequence ID" value="XM_024887595.1"/>
</dbReference>
<feature type="region of interest" description="Disordered" evidence="1">
    <location>
        <begin position="21"/>
        <end position="80"/>
    </location>
</feature>
<organism evidence="2 3">
    <name type="scientific">Hyaloscypha bicolor E</name>
    <dbReference type="NCBI Taxonomy" id="1095630"/>
    <lineage>
        <taxon>Eukaryota</taxon>
        <taxon>Fungi</taxon>
        <taxon>Dikarya</taxon>
        <taxon>Ascomycota</taxon>
        <taxon>Pezizomycotina</taxon>
        <taxon>Leotiomycetes</taxon>
        <taxon>Helotiales</taxon>
        <taxon>Hyaloscyphaceae</taxon>
        <taxon>Hyaloscypha</taxon>
        <taxon>Hyaloscypha bicolor</taxon>
    </lineage>
</organism>
<gene>
    <name evidence="2" type="ORF">K444DRAFT_670177</name>
</gene>
<dbReference type="EMBL" id="KZ613913">
    <property type="protein sequence ID" value="PMD50465.1"/>
    <property type="molecule type" value="Genomic_DNA"/>
</dbReference>
<evidence type="ECO:0000313" key="3">
    <source>
        <dbReference type="Proteomes" id="UP000235371"/>
    </source>
</evidence>
<dbReference type="GeneID" id="36595671"/>
<dbReference type="Proteomes" id="UP000235371">
    <property type="component" value="Unassembled WGS sequence"/>
</dbReference>
<sequence length="372" mass="43049">MASSPASRPLAWLDGDLALPHIPKFTPRKPKRRDKSSRQISKVLHLARTLTRKKSLADKPPAAVDHPTKSNHSPPSVPNLKGTINPAFVYSLQVSTLISRDRAMLQGKYSSTSETNSSDSTILQRKRALEHAKLVAEQMGQRSSKRCCVKRSEKTSDKELEIFRFTDLPTEIRDMIYTFYFTNNSGEKPSLMWAFKIDGVKINGDFYNAAEKVYYTINNWTFNIRDCLQNSILGNMDQFHVEMIKKMRIEIPRDFQDCTNLLSSLSRALNISDLTLYAQSDTGIRRALHELMPGFKQLRRITLCIDLRRETNRARRSRRAYACQEAREMFDKLLGQEGRFIQEAPRVQEWRWETNDLKVFKISCPKKHIKFE</sequence>
<feature type="compositionally biased region" description="Basic residues" evidence="1">
    <location>
        <begin position="26"/>
        <end position="35"/>
    </location>
</feature>
<evidence type="ECO:0000313" key="2">
    <source>
        <dbReference type="EMBL" id="PMD50465.1"/>
    </source>
</evidence>
<dbReference type="AlphaFoldDB" id="A0A2J6SI81"/>
<dbReference type="OrthoDB" id="3544816at2759"/>
<name>A0A2J6SI81_9HELO</name>
<dbReference type="InParanoid" id="A0A2J6SI81"/>
<accession>A0A2J6SI81</accession>
<keyword evidence="3" id="KW-1185">Reference proteome</keyword>